<dbReference type="Proteomes" id="UP000095751">
    <property type="component" value="Unassembled WGS sequence"/>
</dbReference>
<feature type="chain" id="PRO_5009192229" evidence="1">
    <location>
        <begin position="21"/>
        <end position="174"/>
    </location>
</feature>
<organism evidence="2 3">
    <name type="scientific">Fragilariopsis cylindrus CCMP1102</name>
    <dbReference type="NCBI Taxonomy" id="635003"/>
    <lineage>
        <taxon>Eukaryota</taxon>
        <taxon>Sar</taxon>
        <taxon>Stramenopiles</taxon>
        <taxon>Ochrophyta</taxon>
        <taxon>Bacillariophyta</taxon>
        <taxon>Bacillariophyceae</taxon>
        <taxon>Bacillariophycidae</taxon>
        <taxon>Bacillariales</taxon>
        <taxon>Bacillariaceae</taxon>
        <taxon>Fragilariopsis</taxon>
    </lineage>
</organism>
<dbReference type="AlphaFoldDB" id="A0A1E7EQY8"/>
<keyword evidence="1" id="KW-0732">Signal</keyword>
<keyword evidence="3" id="KW-1185">Reference proteome</keyword>
<dbReference type="EMBL" id="KV784381">
    <property type="protein sequence ID" value="OEU08236.1"/>
    <property type="molecule type" value="Genomic_DNA"/>
</dbReference>
<dbReference type="KEGG" id="fcy:FRACYDRAFT_250022"/>
<evidence type="ECO:0000313" key="2">
    <source>
        <dbReference type="EMBL" id="OEU08236.1"/>
    </source>
</evidence>
<protein>
    <submittedName>
        <fullName evidence="2">Uncharacterized protein</fullName>
    </submittedName>
</protein>
<accession>A0A1E7EQY8</accession>
<reference evidence="2 3" key="1">
    <citation type="submission" date="2016-09" db="EMBL/GenBank/DDBJ databases">
        <title>Extensive genetic diversity and differential bi-allelic expression allows diatom success in the polar Southern Ocean.</title>
        <authorList>
            <consortium name="DOE Joint Genome Institute"/>
            <person name="Mock T."/>
            <person name="Otillar R.P."/>
            <person name="Strauss J."/>
            <person name="Dupont C."/>
            <person name="Frickenhaus S."/>
            <person name="Maumus F."/>
            <person name="Mcmullan M."/>
            <person name="Sanges R."/>
            <person name="Schmutz J."/>
            <person name="Toseland A."/>
            <person name="Valas R."/>
            <person name="Veluchamy A."/>
            <person name="Ward B.J."/>
            <person name="Allen A."/>
            <person name="Barry K."/>
            <person name="Falciatore A."/>
            <person name="Ferrante M."/>
            <person name="Fortunato A.E."/>
            <person name="Gloeckner G."/>
            <person name="Gruber A."/>
            <person name="Hipkin R."/>
            <person name="Janech M."/>
            <person name="Kroth P."/>
            <person name="Leese F."/>
            <person name="Lindquist E."/>
            <person name="Lyon B.R."/>
            <person name="Martin J."/>
            <person name="Mayer C."/>
            <person name="Parker M."/>
            <person name="Quesneville H."/>
            <person name="Raymond J."/>
            <person name="Uhlig C."/>
            <person name="Valentin K.U."/>
            <person name="Worden A.Z."/>
            <person name="Armbrust E.V."/>
            <person name="Bowler C."/>
            <person name="Green B."/>
            <person name="Moulton V."/>
            <person name="Van Oosterhout C."/>
            <person name="Grigoriev I."/>
        </authorList>
    </citation>
    <scope>NUCLEOTIDE SEQUENCE [LARGE SCALE GENOMIC DNA]</scope>
    <source>
        <strain evidence="2 3">CCMP1102</strain>
    </source>
</reference>
<dbReference type="OrthoDB" id="51728at2759"/>
<dbReference type="InParanoid" id="A0A1E7EQY8"/>
<name>A0A1E7EQY8_9STRA</name>
<evidence type="ECO:0000256" key="1">
    <source>
        <dbReference type="SAM" id="SignalP"/>
    </source>
</evidence>
<sequence>MKFTTTTLTLILASISGSNAVLSPYVTCCEDNNGKYEIINGKDGQYGVCKKSKMRTDAKKFYKDNCDTPPPPPPLYHVFALNNCDKKVGADFELHTKEKGAYDKTVFIKKDHCKNIGMTDEETVSYTEFGSFVKDGQSSCENIIKGGNPECTKGIDSHSGKGLKLEGACVIKLC</sequence>
<feature type="signal peptide" evidence="1">
    <location>
        <begin position="1"/>
        <end position="20"/>
    </location>
</feature>
<evidence type="ECO:0000313" key="3">
    <source>
        <dbReference type="Proteomes" id="UP000095751"/>
    </source>
</evidence>
<proteinExistence type="predicted"/>
<gene>
    <name evidence="2" type="ORF">FRACYDRAFT_250022</name>
</gene>